<accession>A0ABX9DWJ5</accession>
<protein>
    <submittedName>
        <fullName evidence="2">Ribosomal protein S18 acetylase RimI-like enzyme</fullName>
    </submittedName>
</protein>
<dbReference type="Proteomes" id="UP000248714">
    <property type="component" value="Unassembled WGS sequence"/>
</dbReference>
<comment type="caution">
    <text evidence="2">The sequence shown here is derived from an EMBL/GenBank/DDBJ whole genome shotgun (WGS) entry which is preliminary data.</text>
</comment>
<dbReference type="Pfam" id="PF00583">
    <property type="entry name" value="Acetyltransf_1"/>
    <property type="match status" value="1"/>
</dbReference>
<proteinExistence type="predicted"/>
<dbReference type="Gene3D" id="3.40.630.30">
    <property type="match status" value="1"/>
</dbReference>
<evidence type="ECO:0000313" key="3">
    <source>
        <dbReference type="Proteomes" id="UP000248714"/>
    </source>
</evidence>
<dbReference type="RefSeq" id="WP_112232007.1">
    <property type="nucleotide sequence ID" value="NZ_QLTT01000014.1"/>
</dbReference>
<dbReference type="PANTHER" id="PTHR42791:SF1">
    <property type="entry name" value="N-ACETYLTRANSFERASE DOMAIN-CONTAINING PROTEIN"/>
    <property type="match status" value="1"/>
</dbReference>
<dbReference type="SUPFAM" id="SSF55729">
    <property type="entry name" value="Acyl-CoA N-acyltransferases (Nat)"/>
    <property type="match status" value="1"/>
</dbReference>
<dbReference type="InterPro" id="IPR052523">
    <property type="entry name" value="Trichothecene_AcTrans"/>
</dbReference>
<keyword evidence="3" id="KW-1185">Reference proteome</keyword>
<dbReference type="PANTHER" id="PTHR42791">
    <property type="entry name" value="GNAT FAMILY ACETYLTRANSFERASE"/>
    <property type="match status" value="1"/>
</dbReference>
<sequence length="223" mass="24968">MKTTTTTNIAIVDGRVDKAYPIASLDQAGITVDDVAGLLATAFFPLPQAQWLVPSADERFSPLRNHFGLNIEYALRHGNVDLRSDMRAVAVWAHAPNGYLPDSEPDYADRLEQGTGPYYDRFETFDDTLMAHHLPGVGHHYLMFVGVLPEFRGLGYGTTLLNLHHRRLDDDGMAAFLEAATPQNVTQYRRHDYTLCGTYDLPPDGPAMHRMWREPRGATDQSP</sequence>
<organism evidence="2 3">
    <name type="scientific">Lentzea atacamensis</name>
    <dbReference type="NCBI Taxonomy" id="531938"/>
    <lineage>
        <taxon>Bacteria</taxon>
        <taxon>Bacillati</taxon>
        <taxon>Actinomycetota</taxon>
        <taxon>Actinomycetes</taxon>
        <taxon>Pseudonocardiales</taxon>
        <taxon>Pseudonocardiaceae</taxon>
        <taxon>Lentzea</taxon>
    </lineage>
</organism>
<reference evidence="2 3" key="1">
    <citation type="submission" date="2018-06" db="EMBL/GenBank/DDBJ databases">
        <title>Genomic Encyclopedia of Type Strains, Phase IV (KMG-IV): sequencing the most valuable type-strain genomes for metagenomic binning, comparative biology and taxonomic classification.</title>
        <authorList>
            <person name="Goeker M."/>
        </authorList>
    </citation>
    <scope>NUCLEOTIDE SEQUENCE [LARGE SCALE GENOMIC DNA]</scope>
    <source>
        <strain evidence="2 3">DSM 45479</strain>
    </source>
</reference>
<gene>
    <name evidence="2" type="ORF">C8D87_114144</name>
</gene>
<evidence type="ECO:0000259" key="1">
    <source>
        <dbReference type="Pfam" id="PF00583"/>
    </source>
</evidence>
<evidence type="ECO:0000313" key="2">
    <source>
        <dbReference type="EMBL" id="RAS59532.1"/>
    </source>
</evidence>
<dbReference type="InterPro" id="IPR016181">
    <property type="entry name" value="Acyl_CoA_acyltransferase"/>
</dbReference>
<dbReference type="EMBL" id="QLTT01000014">
    <property type="protein sequence ID" value="RAS59532.1"/>
    <property type="molecule type" value="Genomic_DNA"/>
</dbReference>
<feature type="domain" description="N-acetyltransferase" evidence="1">
    <location>
        <begin position="132"/>
        <end position="182"/>
    </location>
</feature>
<dbReference type="CDD" id="cd04301">
    <property type="entry name" value="NAT_SF"/>
    <property type="match status" value="1"/>
</dbReference>
<name>A0ABX9DWJ5_9PSEU</name>
<dbReference type="InterPro" id="IPR000182">
    <property type="entry name" value="GNAT_dom"/>
</dbReference>